<evidence type="ECO:0000313" key="2">
    <source>
        <dbReference type="EMBL" id="AUG52689.1"/>
    </source>
</evidence>
<accession>A0A2N3KEP2</accession>
<organism evidence="3 5">
    <name type="scientific">Thalassospira marina</name>
    <dbReference type="NCBI Taxonomy" id="2048283"/>
    <lineage>
        <taxon>Bacteria</taxon>
        <taxon>Pseudomonadati</taxon>
        <taxon>Pseudomonadota</taxon>
        <taxon>Alphaproteobacteria</taxon>
        <taxon>Rhodospirillales</taxon>
        <taxon>Thalassospiraceae</taxon>
        <taxon>Thalassospira</taxon>
    </lineage>
</organism>
<proteinExistence type="predicted"/>
<dbReference type="OrthoDB" id="8096613at2"/>
<dbReference type="RefSeq" id="WP_101270988.1">
    <property type="nucleotide sequence ID" value="NZ_CP024199.1"/>
</dbReference>
<dbReference type="KEGG" id="thac:CSC3H3_08185"/>
<evidence type="ECO:0000259" key="1">
    <source>
        <dbReference type="Pfam" id="PF06568"/>
    </source>
</evidence>
<sequence>MTNCNDTIRFPATLAGGTMQHGQSAGDANAARQGIVLSVTRRLFAFLVSAQKNSRDRNSVRKLDDRLLKDVGLKRSDIDHYVSAPLNNDLPPRGF</sequence>
<evidence type="ECO:0000313" key="5">
    <source>
        <dbReference type="Proteomes" id="UP000233597"/>
    </source>
</evidence>
<dbReference type="InterPro" id="IPR009506">
    <property type="entry name" value="YjiS-like"/>
</dbReference>
<keyword evidence="4" id="KW-1185">Reference proteome</keyword>
<dbReference type="Proteomes" id="UP000233458">
    <property type="component" value="Chromosome"/>
</dbReference>
<reference evidence="2 4" key="2">
    <citation type="submission" date="2017-10" db="EMBL/GenBank/DDBJ databases">
        <title>Biodiversity and function of Thalassospira species in the particle-attached aromatic-hydrocarbon-degrading consortia from the surface seawater of the China South Sea.</title>
        <authorList>
            <person name="Dong C."/>
            <person name="Liu R."/>
            <person name="Shao Z."/>
        </authorList>
    </citation>
    <scope>NUCLEOTIDE SEQUENCE [LARGE SCALE GENOMIC DNA]</scope>
    <source>
        <strain evidence="2 4">CSC3H3</strain>
    </source>
</reference>
<name>A0A2N3KEP2_9PROT</name>
<evidence type="ECO:0000313" key="4">
    <source>
        <dbReference type="Proteomes" id="UP000233458"/>
    </source>
</evidence>
<dbReference type="EMBL" id="CP024199">
    <property type="protein sequence ID" value="AUG52689.1"/>
    <property type="molecule type" value="Genomic_DNA"/>
</dbReference>
<dbReference type="EMBL" id="NWTK01000021">
    <property type="protein sequence ID" value="PKR48913.1"/>
    <property type="molecule type" value="Genomic_DNA"/>
</dbReference>
<protein>
    <recommendedName>
        <fullName evidence="1">YjiS-like domain-containing protein</fullName>
    </recommendedName>
</protein>
<dbReference type="Proteomes" id="UP000233597">
    <property type="component" value="Unassembled WGS sequence"/>
</dbReference>
<reference evidence="3 5" key="1">
    <citation type="submission" date="2017-09" db="EMBL/GenBank/DDBJ databases">
        <title>Biodiversity and function of Thalassospira species in the particle-attached aromatic-hydrocarbon-degrading consortia from the surface seawater of the South China Sea.</title>
        <authorList>
            <person name="Dong C."/>
            <person name="Liu R."/>
            <person name="Shao Z."/>
        </authorList>
    </citation>
    <scope>NUCLEOTIDE SEQUENCE [LARGE SCALE GENOMIC DNA]</scope>
    <source>
        <strain evidence="3 5">CSC1P2</strain>
    </source>
</reference>
<feature type="domain" description="YjiS-like" evidence="1">
    <location>
        <begin position="50"/>
        <end position="79"/>
    </location>
</feature>
<dbReference type="AlphaFoldDB" id="A0A2N3KEP2"/>
<dbReference type="Pfam" id="PF06568">
    <property type="entry name" value="YjiS-like"/>
    <property type="match status" value="1"/>
</dbReference>
<gene>
    <name evidence="3" type="ORF">COO20_23405</name>
    <name evidence="2" type="ORF">CSC3H3_08185</name>
</gene>
<evidence type="ECO:0000313" key="3">
    <source>
        <dbReference type="EMBL" id="PKR48913.1"/>
    </source>
</evidence>